<evidence type="ECO:0000256" key="3">
    <source>
        <dbReference type="ARBA" id="ARBA00022578"/>
    </source>
</evidence>
<dbReference type="GO" id="GO:0015074">
    <property type="term" value="P:DNA integration"/>
    <property type="evidence" value="ECO:0007669"/>
    <property type="project" value="InterPro"/>
</dbReference>
<dbReference type="InterPro" id="IPR012337">
    <property type="entry name" value="RNaseH-like_sf"/>
</dbReference>
<dbReference type="Gene3D" id="3.30.420.10">
    <property type="entry name" value="Ribonuclease H-like superfamily/Ribonuclease H"/>
    <property type="match status" value="1"/>
</dbReference>
<keyword evidence="5" id="KW-0233">DNA recombination</keyword>
<gene>
    <name evidence="8" type="ORF">BDD18_0463</name>
    <name evidence="9" type="ORF">BDD18_1357</name>
</gene>
<dbReference type="GO" id="GO:0003677">
    <property type="term" value="F:DNA binding"/>
    <property type="evidence" value="ECO:0007669"/>
    <property type="project" value="UniProtKB-KW"/>
</dbReference>
<dbReference type="EMBL" id="VFPV01000001">
    <property type="protein sequence ID" value="TQN08198.1"/>
    <property type="molecule type" value="Genomic_DNA"/>
</dbReference>
<dbReference type="InterPro" id="IPR036397">
    <property type="entry name" value="RNaseH_sf"/>
</dbReference>
<dbReference type="InterPro" id="IPR051917">
    <property type="entry name" value="Transposase-Integrase"/>
</dbReference>
<evidence type="ECO:0000256" key="2">
    <source>
        <dbReference type="ARBA" id="ARBA00006363"/>
    </source>
</evidence>
<dbReference type="GO" id="GO:0005829">
    <property type="term" value="C:cytosol"/>
    <property type="evidence" value="ECO:0007669"/>
    <property type="project" value="TreeGrafter"/>
</dbReference>
<dbReference type="SUPFAM" id="SSF46689">
    <property type="entry name" value="Homeodomain-like"/>
    <property type="match status" value="1"/>
</dbReference>
<comment type="function">
    <text evidence="1">Required for the transposition of the insertion element.</text>
</comment>
<dbReference type="PROSITE" id="PS50994">
    <property type="entry name" value="INTEGRASE"/>
    <property type="match status" value="1"/>
</dbReference>
<keyword evidence="3" id="KW-0815">Transposition</keyword>
<feature type="domain" description="Integrase catalytic" evidence="7">
    <location>
        <begin position="148"/>
        <end position="309"/>
    </location>
</feature>
<dbReference type="RefSeq" id="WP_031635932.1">
    <property type="nucleotide sequence ID" value="NZ_CP117193.1"/>
</dbReference>
<dbReference type="Pfam" id="PF13936">
    <property type="entry name" value="HTH_38"/>
    <property type="match status" value="1"/>
</dbReference>
<evidence type="ECO:0000256" key="4">
    <source>
        <dbReference type="ARBA" id="ARBA00023125"/>
    </source>
</evidence>
<dbReference type="Gene3D" id="1.10.10.60">
    <property type="entry name" value="Homeodomain-like"/>
    <property type="match status" value="1"/>
</dbReference>
<proteinExistence type="inferred from homology"/>
<dbReference type="PROSITE" id="PS01043">
    <property type="entry name" value="TRANSPOSASE_IS30"/>
    <property type="match status" value="1"/>
</dbReference>
<feature type="region of interest" description="Disordered" evidence="6">
    <location>
        <begin position="124"/>
        <end position="154"/>
    </location>
</feature>
<evidence type="ECO:0000256" key="6">
    <source>
        <dbReference type="SAM" id="MobiDB-lite"/>
    </source>
</evidence>
<dbReference type="Pfam" id="PF00665">
    <property type="entry name" value="rve"/>
    <property type="match status" value="1"/>
</dbReference>
<dbReference type="AlphaFoldDB" id="A0A543LJF2"/>
<accession>A0A543LJF2</accession>
<dbReference type="EMBL" id="VFPV01000001">
    <property type="protein sequence ID" value="TQN07351.1"/>
    <property type="molecule type" value="Genomic_DNA"/>
</dbReference>
<reference evidence="8 10" key="1">
    <citation type="submission" date="2019-06" db="EMBL/GenBank/DDBJ databases">
        <title>Genomic Encyclopedia of Archaeal and Bacterial Type Strains, Phase II (KMG-II): from individual species to whole genera.</title>
        <authorList>
            <person name="Goeker M."/>
        </authorList>
    </citation>
    <scope>NUCLEOTIDE SEQUENCE [LARGE SCALE GENOMIC DNA]</scope>
    <source>
        <strain evidence="8 10">DSM 7270</strain>
    </source>
</reference>
<evidence type="ECO:0000256" key="1">
    <source>
        <dbReference type="ARBA" id="ARBA00002190"/>
    </source>
</evidence>
<keyword evidence="4" id="KW-0238">DNA-binding</keyword>
<dbReference type="Proteomes" id="UP000316993">
    <property type="component" value="Unassembled WGS sequence"/>
</dbReference>
<name>A0A543LJF2_9BURK</name>
<sequence>MYKHLSREERYQIHSLLKANHTISEIARLLGRSRSTISRELNRGRGQRGYRAEQACRKAAQRAQRSRNARRVSAQVWGDVVFYLGLQWSPEQIAQKVAVSHESVYLRVYADKAAGGKLHQNLRSQKPRRKRYLHGRDRRGQIPNRRPISERPGHIEERKQVGHWEGDTVIGAAHKQAIVTLVERKSGYAVLAKVSNKTADLVGQAIEDKLGPLAARVKTLTVDNGKEFANHQAIDQALGIQTYFADPYCSWQRGSNENFNGLLRQYIPKKRRMETVTDEELAMIQNRLNHRPRKRLGFKTPHEVFHASLNRVAPRT</sequence>
<comment type="similarity">
    <text evidence="2">Belongs to the transposase IS30 family.</text>
</comment>
<evidence type="ECO:0000313" key="8">
    <source>
        <dbReference type="EMBL" id="TQN07351.1"/>
    </source>
</evidence>
<organism evidence="8 10">
    <name type="scientific">Acidovorax temperans</name>
    <dbReference type="NCBI Taxonomy" id="80878"/>
    <lineage>
        <taxon>Bacteria</taxon>
        <taxon>Pseudomonadati</taxon>
        <taxon>Pseudomonadota</taxon>
        <taxon>Betaproteobacteria</taxon>
        <taxon>Burkholderiales</taxon>
        <taxon>Comamonadaceae</taxon>
        <taxon>Acidovorax</taxon>
    </lineage>
</organism>
<dbReference type="InterPro" id="IPR025246">
    <property type="entry name" value="IS30-like_HTH"/>
</dbReference>
<dbReference type="InterPro" id="IPR053392">
    <property type="entry name" value="Transposase_IS30-like"/>
</dbReference>
<dbReference type="InterPro" id="IPR001598">
    <property type="entry name" value="Transposase_IS30_CS"/>
</dbReference>
<dbReference type="InterPro" id="IPR001584">
    <property type="entry name" value="Integrase_cat-core"/>
</dbReference>
<dbReference type="NCBIfam" id="NF033563">
    <property type="entry name" value="transpos_IS30"/>
    <property type="match status" value="1"/>
</dbReference>
<evidence type="ECO:0000259" key="7">
    <source>
        <dbReference type="PROSITE" id="PS50994"/>
    </source>
</evidence>
<dbReference type="InterPro" id="IPR009057">
    <property type="entry name" value="Homeodomain-like_sf"/>
</dbReference>
<dbReference type="PANTHER" id="PTHR10948:SF23">
    <property type="entry name" value="TRANSPOSASE INSI FOR INSERTION SEQUENCE ELEMENT IS30A-RELATED"/>
    <property type="match status" value="1"/>
</dbReference>
<dbReference type="GO" id="GO:0004803">
    <property type="term" value="F:transposase activity"/>
    <property type="evidence" value="ECO:0007669"/>
    <property type="project" value="InterPro"/>
</dbReference>
<dbReference type="PANTHER" id="PTHR10948">
    <property type="entry name" value="TRANSPOSASE"/>
    <property type="match status" value="1"/>
</dbReference>
<comment type="caution">
    <text evidence="8">The sequence shown here is derived from an EMBL/GenBank/DDBJ whole genome shotgun (WGS) entry which is preliminary data.</text>
</comment>
<dbReference type="GO" id="GO:0006313">
    <property type="term" value="P:DNA transposition"/>
    <property type="evidence" value="ECO:0007669"/>
    <property type="project" value="InterPro"/>
</dbReference>
<dbReference type="SUPFAM" id="SSF53098">
    <property type="entry name" value="Ribonuclease H-like"/>
    <property type="match status" value="1"/>
</dbReference>
<evidence type="ECO:0000313" key="9">
    <source>
        <dbReference type="EMBL" id="TQN08198.1"/>
    </source>
</evidence>
<protein>
    <submittedName>
        <fullName evidence="8">IS30 family transposase</fullName>
    </submittedName>
</protein>
<evidence type="ECO:0000256" key="5">
    <source>
        <dbReference type="ARBA" id="ARBA00023172"/>
    </source>
</evidence>
<evidence type="ECO:0000313" key="10">
    <source>
        <dbReference type="Proteomes" id="UP000316993"/>
    </source>
</evidence>